<dbReference type="Pfam" id="PF00004">
    <property type="entry name" value="AAA"/>
    <property type="match status" value="2"/>
</dbReference>
<dbReference type="PANTHER" id="PTHR43392">
    <property type="entry name" value="AAA-TYPE ATPASE FAMILY PROTEIN / ANKYRIN REPEAT FAMILY PROTEIN"/>
    <property type="match status" value="1"/>
</dbReference>
<dbReference type="OrthoDB" id="9806903at2"/>
<dbReference type="FunFam" id="3.40.50.300:FF:000216">
    <property type="entry name" value="Type VII secretion ATPase EccA"/>
    <property type="match status" value="1"/>
</dbReference>
<dbReference type="Pfam" id="PF17866">
    <property type="entry name" value="AAA_lid_6"/>
    <property type="match status" value="2"/>
</dbReference>
<gene>
    <name evidence="5" type="ORF">BZB76_6089</name>
</gene>
<feature type="domain" description="AAA+ ATPase" evidence="4">
    <location>
        <begin position="685"/>
        <end position="824"/>
    </location>
</feature>
<evidence type="ECO:0000259" key="4">
    <source>
        <dbReference type="SMART" id="SM00382"/>
    </source>
</evidence>
<dbReference type="SUPFAM" id="SSF52540">
    <property type="entry name" value="P-loop containing nucleoside triphosphate hydrolases"/>
    <property type="match status" value="3"/>
</dbReference>
<sequence>MSSPRLPDHLEVLLTEEPVLDVYAHGPWRVPDGLYEEMRERAVEYNRDPRAVVLTRQLSDFYGDGTSAAGAEQWSLLTFLLGASAVRGGSRGDVDYELLSAFLATPEPAVREPVAWFTQGGRWRPPGLWLPEPAGADRERRAVMFELAREGLDVFEGLEPVERRRRALMDLFDRRAADPELREEDMSVPIARLEDAWAAGLTDEELSVLPELAGPVGYLGWACAGLDAAHERLAGTVADGDEPDVALARLLLAAEASVVPAELAVALGTGRYENVEERFRAARGAFSTEAWQQEVRAWLARGLVAGEADAARAWLDMAVRVTGAVQGLPDAAVSPRCRVPVRLFQADVRRLFTMRRVVNVLGASLGAGRDEPRADRAGDREGGVAVEDALVGQPELARVVADAVGVRLADGRPVRLLVSGPEGTGKGTAAEAVERTLAEQGAVREALWISDQVFASLGVSDAVLWLQARVRDCLESGMLLVVDDLEKLAAHERCGAAAVEELRRLMARSPSLDVVALCRPGGDRRLFDANPALVRSFDVARTRDFGDDDFAELFTRAVMRRGADVAPDVATAAGEVLARTPPLRNLRGARLVEHMAGRAVAAAALRARDGANTGTNTGMNGARPRVMADDLPQRLIPGRPADSDPFAELAACAGIESAKREVDALVAEARAARLRREAGMTARTRPRHLVFTGNPGTGKSKVAGILGRIYADLGLLSSGHLVQVERADLLGEYASESVLRVRRAVEQAHGGVLVVRDAHALVSAAPDAARGREVLDVLLTGVQAHSEDLVVVLTGPEAEVNGLLKSHPDLAAHFPRTVRFPDLTVAELVEVFAAKAADAGFALAPGVLDKVRELTESAPRERGFGNARAMIHLLDRAVAMQGRRVLADGVVDETESLDEILPEDVPDTLSRGRDDVPGDPLAEIERLIGLADIKREVASLVAEVRAEQLRRDAKLAPAPPSRHMVFMGNPGTAKTTIARLVAAVYARLGLLSSGHLVEVTRADLVAEFIGQTGPRVRAAVERALGGVLFVDEAYALSSAGGDPRDFGHEAIAELLRLMEEHRDDLVVIVAGYDGEMERFLTANPGLRSRFPKLLRFPDYSSDELVTIFEFMAAEAGFALAPGVLPALRRLVAAHPRDASFGNARLVRNLLEAAISRQARRITAAHDESPAGIDSAEVGLLRPVDLPDAPPAEPSVGPYI</sequence>
<dbReference type="InterPro" id="IPR003593">
    <property type="entry name" value="AAA+_ATPase"/>
</dbReference>
<dbReference type="GO" id="GO:0005524">
    <property type="term" value="F:ATP binding"/>
    <property type="evidence" value="ECO:0007669"/>
    <property type="project" value="UniProtKB-KW"/>
</dbReference>
<evidence type="ECO:0000313" key="5">
    <source>
        <dbReference type="EMBL" id="RKS68951.1"/>
    </source>
</evidence>
<accession>A0A495QBN2</accession>
<keyword evidence="2" id="KW-0547">Nucleotide-binding</keyword>
<comment type="caution">
    <text evidence="5">The sequence shown here is derived from an EMBL/GenBank/DDBJ whole genome shotgun (WGS) entry which is preliminary data.</text>
</comment>
<dbReference type="SMART" id="SM00382">
    <property type="entry name" value="AAA"/>
    <property type="match status" value="3"/>
</dbReference>
<dbReference type="Gene3D" id="3.40.50.300">
    <property type="entry name" value="P-loop containing nucleotide triphosphate hydrolases"/>
    <property type="match status" value="3"/>
</dbReference>
<feature type="domain" description="AAA+ ATPase" evidence="4">
    <location>
        <begin position="412"/>
        <end position="546"/>
    </location>
</feature>
<comment type="similarity">
    <text evidence="1">Belongs to the CbxX/CfxQ family.</text>
</comment>
<dbReference type="CDD" id="cd00009">
    <property type="entry name" value="AAA"/>
    <property type="match status" value="2"/>
</dbReference>
<keyword evidence="6" id="KW-1185">Reference proteome</keyword>
<dbReference type="EMBL" id="RBWU01000007">
    <property type="protein sequence ID" value="RKS68951.1"/>
    <property type="molecule type" value="Genomic_DNA"/>
</dbReference>
<protein>
    <submittedName>
        <fullName evidence="5">SpoVK/Ycf46/Vps4 family AAA+-type ATPase</fullName>
    </submittedName>
</protein>
<dbReference type="PANTHER" id="PTHR43392:SF2">
    <property type="entry name" value="AAA-TYPE ATPASE FAMILY PROTEIN _ ANKYRIN REPEAT FAMILY PROTEIN"/>
    <property type="match status" value="1"/>
</dbReference>
<dbReference type="InterPro" id="IPR027417">
    <property type="entry name" value="P-loop_NTPase"/>
</dbReference>
<feature type="domain" description="AAA+ ATPase" evidence="4">
    <location>
        <begin position="960"/>
        <end position="1100"/>
    </location>
</feature>
<evidence type="ECO:0000256" key="2">
    <source>
        <dbReference type="ARBA" id="ARBA00022741"/>
    </source>
</evidence>
<dbReference type="InterPro" id="IPR000641">
    <property type="entry name" value="CbxX/CfxQ"/>
</dbReference>
<dbReference type="GO" id="GO:0016887">
    <property type="term" value="F:ATP hydrolysis activity"/>
    <property type="evidence" value="ECO:0007669"/>
    <property type="project" value="InterPro"/>
</dbReference>
<dbReference type="InterPro" id="IPR041627">
    <property type="entry name" value="AAA_lid_6"/>
</dbReference>
<dbReference type="Proteomes" id="UP000274601">
    <property type="component" value="Unassembled WGS sequence"/>
</dbReference>
<proteinExistence type="inferred from homology"/>
<dbReference type="Gene3D" id="1.10.8.60">
    <property type="match status" value="2"/>
</dbReference>
<evidence type="ECO:0000256" key="3">
    <source>
        <dbReference type="ARBA" id="ARBA00022840"/>
    </source>
</evidence>
<evidence type="ECO:0000256" key="1">
    <source>
        <dbReference type="ARBA" id="ARBA00010378"/>
    </source>
</evidence>
<dbReference type="PRINTS" id="PR00819">
    <property type="entry name" value="CBXCFQXSUPER"/>
</dbReference>
<dbReference type="AlphaFoldDB" id="A0A495QBN2"/>
<dbReference type="InterPro" id="IPR003959">
    <property type="entry name" value="ATPase_AAA_core"/>
</dbReference>
<name>A0A495QBN2_9ACTN</name>
<reference evidence="5 6" key="1">
    <citation type="submission" date="2018-10" db="EMBL/GenBank/DDBJ databases">
        <title>Genomic Encyclopedia of Archaeal and Bacterial Type Strains, Phase II (KMG-II): from individual species to whole genera.</title>
        <authorList>
            <person name="Goeker M."/>
        </authorList>
    </citation>
    <scope>NUCLEOTIDE SEQUENCE [LARGE SCALE GENOMIC DNA]</scope>
    <source>
        <strain evidence="5 6">DSM 43383</strain>
    </source>
</reference>
<dbReference type="RefSeq" id="WP_147449601.1">
    <property type="nucleotide sequence ID" value="NZ_RBWU01000007.1"/>
</dbReference>
<evidence type="ECO:0000313" key="6">
    <source>
        <dbReference type="Proteomes" id="UP000274601"/>
    </source>
</evidence>
<dbReference type="InterPro" id="IPR050773">
    <property type="entry name" value="CbxX/CfxQ_RuBisCO_ESX"/>
</dbReference>
<keyword evidence="3" id="KW-0067">ATP-binding</keyword>
<organism evidence="5 6">
    <name type="scientific">Actinomadura pelletieri DSM 43383</name>
    <dbReference type="NCBI Taxonomy" id="1120940"/>
    <lineage>
        <taxon>Bacteria</taxon>
        <taxon>Bacillati</taxon>
        <taxon>Actinomycetota</taxon>
        <taxon>Actinomycetes</taxon>
        <taxon>Streptosporangiales</taxon>
        <taxon>Thermomonosporaceae</taxon>
        <taxon>Actinomadura</taxon>
    </lineage>
</organism>